<dbReference type="EMBL" id="CP042430">
    <property type="protein sequence ID" value="QEC50399.1"/>
    <property type="molecule type" value="Genomic_DNA"/>
</dbReference>
<evidence type="ECO:0000313" key="4">
    <source>
        <dbReference type="Proteomes" id="UP000321805"/>
    </source>
</evidence>
<dbReference type="OrthoDB" id="9807580at2"/>
<dbReference type="AlphaFoldDB" id="A0A5B8UB09"/>
<dbReference type="SFLD" id="SFLDG01212">
    <property type="entry name" value="Phytoene_synthase_like"/>
    <property type="match status" value="1"/>
</dbReference>
<dbReference type="Pfam" id="PF00494">
    <property type="entry name" value="SQS_PSY"/>
    <property type="match status" value="1"/>
</dbReference>
<name>A0A5B8UB09_9ACTN</name>
<keyword evidence="4" id="KW-1185">Reference proteome</keyword>
<dbReference type="RefSeq" id="WP_146922988.1">
    <property type="nucleotide sequence ID" value="NZ_CP042430.1"/>
</dbReference>
<dbReference type="KEGG" id="bsol:FSW04_24305"/>
<dbReference type="PROSITE" id="PS01045">
    <property type="entry name" value="SQUALEN_PHYTOEN_SYN_2"/>
    <property type="match status" value="1"/>
</dbReference>
<dbReference type="Proteomes" id="UP000321805">
    <property type="component" value="Chromosome"/>
</dbReference>
<dbReference type="GO" id="GO:0004311">
    <property type="term" value="F:geranylgeranyl diphosphate synthase activity"/>
    <property type="evidence" value="ECO:0007669"/>
    <property type="project" value="InterPro"/>
</dbReference>
<dbReference type="UniPathway" id="UPA00799"/>
<evidence type="ECO:0000256" key="2">
    <source>
        <dbReference type="ARBA" id="ARBA00022679"/>
    </source>
</evidence>
<dbReference type="InterPro" id="IPR044843">
    <property type="entry name" value="Trans_IPPS_bact-type"/>
</dbReference>
<evidence type="ECO:0000256" key="1">
    <source>
        <dbReference type="ARBA" id="ARBA00004684"/>
    </source>
</evidence>
<proteinExistence type="predicted"/>
<dbReference type="InterPro" id="IPR033904">
    <property type="entry name" value="Trans_IPPS_HH"/>
</dbReference>
<dbReference type="InterPro" id="IPR002060">
    <property type="entry name" value="Squ/phyt_synthse"/>
</dbReference>
<comment type="pathway">
    <text evidence="1">Carotenoid biosynthesis; phytoene biosynthesis.</text>
</comment>
<dbReference type="GO" id="GO:0051996">
    <property type="term" value="F:squalene synthase [NAD(P)H] activity"/>
    <property type="evidence" value="ECO:0007669"/>
    <property type="project" value="InterPro"/>
</dbReference>
<accession>A0A5B8UB09</accession>
<dbReference type="SUPFAM" id="SSF48576">
    <property type="entry name" value="Terpenoid synthases"/>
    <property type="match status" value="1"/>
</dbReference>
<organism evidence="3 4">
    <name type="scientific">Baekduia soli</name>
    <dbReference type="NCBI Taxonomy" id="496014"/>
    <lineage>
        <taxon>Bacteria</taxon>
        <taxon>Bacillati</taxon>
        <taxon>Actinomycetota</taxon>
        <taxon>Thermoleophilia</taxon>
        <taxon>Solirubrobacterales</taxon>
        <taxon>Baekduiaceae</taxon>
        <taxon>Baekduia</taxon>
    </lineage>
</organism>
<sequence length="288" mass="31594">MSVSAAVSEAYRTCEETTRREAANFFYGIRLLPADKRRAMSAAYALARRIDDIGDGDLPAEEKLAALRHARDGVAHLRSGVLNGHTDAILVALADAQERFALPTEAFDELIDGVELDVRGATYETFADLHHYCICVAGSIGRLCVAIFGSSDPVRAAALADDLGVAMQLTNILRDVREDRANGRVYLPAEDLRRFDLPDPVTGPPERIAGLVRFEAGRNREWFARGMQLVPLLTDARSKACLLAMTGIYRRILTRIEADPVVVTRERLSLSAWEKARVAAVSLARSTT</sequence>
<dbReference type="PANTHER" id="PTHR31480">
    <property type="entry name" value="BIFUNCTIONAL LYCOPENE CYCLASE/PHYTOENE SYNTHASE"/>
    <property type="match status" value="1"/>
</dbReference>
<keyword evidence="2" id="KW-0808">Transferase</keyword>
<gene>
    <name evidence="3" type="ORF">FSW04_24305</name>
</gene>
<dbReference type="InterPro" id="IPR008949">
    <property type="entry name" value="Isoprenoid_synthase_dom_sf"/>
</dbReference>
<dbReference type="CDD" id="cd00683">
    <property type="entry name" value="Trans_IPPS_HH"/>
    <property type="match status" value="1"/>
</dbReference>
<dbReference type="GO" id="GO:0016117">
    <property type="term" value="P:carotenoid biosynthetic process"/>
    <property type="evidence" value="ECO:0007669"/>
    <property type="project" value="UniProtKB-ARBA"/>
</dbReference>
<dbReference type="SFLD" id="SFLDS00005">
    <property type="entry name" value="Isoprenoid_Synthase_Type_I"/>
    <property type="match status" value="1"/>
</dbReference>
<dbReference type="Gene3D" id="1.10.600.10">
    <property type="entry name" value="Farnesyl Diphosphate Synthase"/>
    <property type="match status" value="1"/>
</dbReference>
<reference evidence="3 4" key="1">
    <citation type="journal article" date="2018" name="J. Microbiol.">
        <title>Baekduia soli gen. nov., sp. nov., a novel bacterium isolated from the soil of Baekdu Mountain and proposal of a novel family name, Baekduiaceae fam. nov.</title>
        <authorList>
            <person name="An D.S."/>
            <person name="Siddiqi M.Z."/>
            <person name="Kim K.H."/>
            <person name="Yu H.S."/>
            <person name="Im W.T."/>
        </authorList>
    </citation>
    <scope>NUCLEOTIDE SEQUENCE [LARGE SCALE GENOMIC DNA]</scope>
    <source>
        <strain evidence="3 4">BR7-21</strain>
    </source>
</reference>
<evidence type="ECO:0000313" key="3">
    <source>
        <dbReference type="EMBL" id="QEC50399.1"/>
    </source>
</evidence>
<dbReference type="SFLD" id="SFLDG01018">
    <property type="entry name" value="Squalene/Phytoene_Synthase_Lik"/>
    <property type="match status" value="1"/>
</dbReference>
<dbReference type="InterPro" id="IPR019845">
    <property type="entry name" value="Squalene/phytoene_synthase_CS"/>
</dbReference>
<protein>
    <submittedName>
        <fullName evidence="3">Squalene synthase HpnD</fullName>
    </submittedName>
</protein>